<dbReference type="EMBL" id="JBHSGR010000025">
    <property type="protein sequence ID" value="MFC4695595.1"/>
    <property type="molecule type" value="Genomic_DNA"/>
</dbReference>
<name>A0ABV9LR03_9ACTN</name>
<reference evidence="5" key="1">
    <citation type="journal article" date="2019" name="Int. J. Syst. Evol. Microbiol.">
        <title>The Global Catalogue of Microorganisms (GCM) 10K type strain sequencing project: providing services to taxonomists for standard genome sequencing and annotation.</title>
        <authorList>
            <consortium name="The Broad Institute Genomics Platform"/>
            <consortium name="The Broad Institute Genome Sequencing Center for Infectious Disease"/>
            <person name="Wu L."/>
            <person name="Ma J."/>
        </authorList>
    </citation>
    <scope>NUCLEOTIDE SEQUENCE [LARGE SCALE GENOMIC DNA]</scope>
    <source>
        <strain evidence="5">CCUG 62763</strain>
    </source>
</reference>
<organism evidence="4 5">
    <name type="scientific">Geodermatophilus arenarius</name>
    <dbReference type="NCBI Taxonomy" id="1137990"/>
    <lineage>
        <taxon>Bacteria</taxon>
        <taxon>Bacillati</taxon>
        <taxon>Actinomycetota</taxon>
        <taxon>Actinomycetes</taxon>
        <taxon>Geodermatophilales</taxon>
        <taxon>Geodermatophilaceae</taxon>
        <taxon>Geodermatophilus</taxon>
    </lineage>
</organism>
<keyword evidence="1" id="KW-0732">Signal</keyword>
<protein>
    <submittedName>
        <fullName evidence="4">Alpha/beta hydrolase</fullName>
    </submittedName>
</protein>
<dbReference type="Proteomes" id="UP001596025">
    <property type="component" value="Unassembled WGS sequence"/>
</dbReference>
<dbReference type="GO" id="GO:0016787">
    <property type="term" value="F:hydrolase activity"/>
    <property type="evidence" value="ECO:0007669"/>
    <property type="project" value="UniProtKB-KW"/>
</dbReference>
<sequence length="222" mass="22072">MALPAAGAGRLDARPGAQPAGPPLPAGTTALELGGPEALVAVPGGPPGPRPLLVFCHGAGGTADQSLAAVGDVATARGVAVLATSSVASTWDLLAGGLGRDVAVLDAALERVAAGLAVSRAALGGFSDGGSYALSLGLANGDLFEALLAFSPGFVAPPGRTGRPRIWIAHGTRDRVLPVARCGRRVSRDLAAAGYDVTYDEFDGGHVVTPDLVTAALDAWLR</sequence>
<dbReference type="RefSeq" id="WP_387992785.1">
    <property type="nucleotide sequence ID" value="NZ_JBHSGR010000025.1"/>
</dbReference>
<dbReference type="PANTHER" id="PTHR43037">
    <property type="entry name" value="UNNAMED PRODUCT-RELATED"/>
    <property type="match status" value="1"/>
</dbReference>
<dbReference type="Gene3D" id="3.40.50.1820">
    <property type="entry name" value="alpha/beta hydrolase"/>
    <property type="match status" value="1"/>
</dbReference>
<accession>A0ABV9LR03</accession>
<dbReference type="InterPro" id="IPR050955">
    <property type="entry name" value="Plant_Biomass_Hydrol_Est"/>
</dbReference>
<dbReference type="PANTHER" id="PTHR43037:SF5">
    <property type="entry name" value="FERULOYL ESTERASE"/>
    <property type="match status" value="1"/>
</dbReference>
<keyword evidence="2 4" id="KW-0378">Hydrolase</keyword>
<keyword evidence="5" id="KW-1185">Reference proteome</keyword>
<gene>
    <name evidence="4" type="ORF">ACFO3M_19495</name>
</gene>
<evidence type="ECO:0000256" key="3">
    <source>
        <dbReference type="SAM" id="MobiDB-lite"/>
    </source>
</evidence>
<comment type="caution">
    <text evidence="4">The sequence shown here is derived from an EMBL/GenBank/DDBJ whole genome shotgun (WGS) entry which is preliminary data.</text>
</comment>
<evidence type="ECO:0000256" key="1">
    <source>
        <dbReference type="ARBA" id="ARBA00022729"/>
    </source>
</evidence>
<feature type="region of interest" description="Disordered" evidence="3">
    <location>
        <begin position="1"/>
        <end position="29"/>
    </location>
</feature>
<dbReference type="SUPFAM" id="SSF53474">
    <property type="entry name" value="alpha/beta-Hydrolases"/>
    <property type="match status" value="1"/>
</dbReference>
<evidence type="ECO:0000313" key="5">
    <source>
        <dbReference type="Proteomes" id="UP001596025"/>
    </source>
</evidence>
<proteinExistence type="predicted"/>
<evidence type="ECO:0000256" key="2">
    <source>
        <dbReference type="ARBA" id="ARBA00022801"/>
    </source>
</evidence>
<evidence type="ECO:0000313" key="4">
    <source>
        <dbReference type="EMBL" id="MFC4695595.1"/>
    </source>
</evidence>
<dbReference type="InterPro" id="IPR029058">
    <property type="entry name" value="AB_hydrolase_fold"/>
</dbReference>